<feature type="domain" description="RING-type" evidence="3">
    <location>
        <begin position="119"/>
        <end position="162"/>
    </location>
</feature>
<keyword evidence="1" id="KW-0862">Zinc</keyword>
<comment type="caution">
    <text evidence="4">The sequence shown here is derived from an EMBL/GenBank/DDBJ whole genome shotgun (WGS) entry which is preliminary data.</text>
</comment>
<keyword evidence="1" id="KW-0863">Zinc-finger</keyword>
<dbReference type="EMBL" id="CAUOFW020001414">
    <property type="protein sequence ID" value="CAK9144692.1"/>
    <property type="molecule type" value="Genomic_DNA"/>
</dbReference>
<evidence type="ECO:0000259" key="3">
    <source>
        <dbReference type="PROSITE" id="PS50089"/>
    </source>
</evidence>
<dbReference type="PANTHER" id="PTHR45676:SF182">
    <property type="entry name" value="RING-TYPE E3 UBIQUITIN TRANSFERASE"/>
    <property type="match status" value="1"/>
</dbReference>
<dbReference type="AlphaFoldDB" id="A0ABC8RJX9"/>
<dbReference type="InterPro" id="IPR013083">
    <property type="entry name" value="Znf_RING/FYVE/PHD"/>
</dbReference>
<keyword evidence="2" id="KW-0472">Membrane</keyword>
<keyword evidence="1" id="KW-0479">Metal-binding</keyword>
<name>A0ABC8RJX9_9AQUA</name>
<dbReference type="PANTHER" id="PTHR45676">
    <property type="entry name" value="RING-H2 FINGER PROTEIN ATL51-RELATED"/>
    <property type="match status" value="1"/>
</dbReference>
<evidence type="ECO:0000313" key="5">
    <source>
        <dbReference type="Proteomes" id="UP001642360"/>
    </source>
</evidence>
<reference evidence="4 5" key="1">
    <citation type="submission" date="2024-02" db="EMBL/GenBank/DDBJ databases">
        <authorList>
            <person name="Vignale AGUSTIN F."/>
            <person name="Sosa J E."/>
            <person name="Modenutti C."/>
        </authorList>
    </citation>
    <scope>NUCLEOTIDE SEQUENCE [LARGE SCALE GENOMIC DNA]</scope>
</reference>
<evidence type="ECO:0000256" key="1">
    <source>
        <dbReference type="PROSITE-ProRule" id="PRU00175"/>
    </source>
</evidence>
<protein>
    <recommendedName>
        <fullName evidence="3">RING-type domain-containing protein</fullName>
    </recommendedName>
</protein>
<keyword evidence="5" id="KW-1185">Reference proteome</keyword>
<dbReference type="Gene3D" id="3.30.40.10">
    <property type="entry name" value="Zinc/RING finger domain, C3HC4 (zinc finger)"/>
    <property type="match status" value="1"/>
</dbReference>
<keyword evidence="2" id="KW-1133">Transmembrane helix</keyword>
<dbReference type="GO" id="GO:0008270">
    <property type="term" value="F:zinc ion binding"/>
    <property type="evidence" value="ECO:0007669"/>
    <property type="project" value="UniProtKB-KW"/>
</dbReference>
<dbReference type="PROSITE" id="PS50089">
    <property type="entry name" value="ZF_RING_2"/>
    <property type="match status" value="1"/>
</dbReference>
<dbReference type="SUPFAM" id="SSF57850">
    <property type="entry name" value="RING/U-box"/>
    <property type="match status" value="1"/>
</dbReference>
<dbReference type="SMART" id="SM00184">
    <property type="entry name" value="RING"/>
    <property type="match status" value="1"/>
</dbReference>
<accession>A0ABC8RJX9</accession>
<proteinExistence type="predicted"/>
<feature type="transmembrane region" description="Helical" evidence="2">
    <location>
        <begin position="48"/>
        <end position="73"/>
    </location>
</feature>
<evidence type="ECO:0000313" key="4">
    <source>
        <dbReference type="EMBL" id="CAK9144692.1"/>
    </source>
</evidence>
<gene>
    <name evidence="4" type="ORF">ILEXP_LOCUS12453</name>
</gene>
<evidence type="ECO:0000256" key="2">
    <source>
        <dbReference type="SAM" id="Phobius"/>
    </source>
</evidence>
<dbReference type="Pfam" id="PF13639">
    <property type="entry name" value="zf-RING_2"/>
    <property type="match status" value="1"/>
</dbReference>
<sequence>MTLKSSHIERTVDWVGNSACHTAHYPCQSYQKTTAGGDLAVDFSEETAIISIGTMIVFLVFVAALLTVFFLLFRQQAKSIWSSTVMVFNRPSHHETAPPSLMAEEIIKEDDDGLEVLQCVVCLCQLYEGEKYRLLPKCRHKFHVHCIDAWLKGGHSTCPLCRSTVPHTYLPNSQDTYQQQQQHFFYGADLLYCCFISFFENLCRWLVNPLNPELMSALCEQCQYLPS</sequence>
<organism evidence="4 5">
    <name type="scientific">Ilex paraguariensis</name>
    <name type="common">yerba mate</name>
    <dbReference type="NCBI Taxonomy" id="185542"/>
    <lineage>
        <taxon>Eukaryota</taxon>
        <taxon>Viridiplantae</taxon>
        <taxon>Streptophyta</taxon>
        <taxon>Embryophyta</taxon>
        <taxon>Tracheophyta</taxon>
        <taxon>Spermatophyta</taxon>
        <taxon>Magnoliopsida</taxon>
        <taxon>eudicotyledons</taxon>
        <taxon>Gunneridae</taxon>
        <taxon>Pentapetalae</taxon>
        <taxon>asterids</taxon>
        <taxon>campanulids</taxon>
        <taxon>Aquifoliales</taxon>
        <taxon>Aquifoliaceae</taxon>
        <taxon>Ilex</taxon>
    </lineage>
</organism>
<keyword evidence="2" id="KW-0812">Transmembrane</keyword>
<dbReference type="Proteomes" id="UP001642360">
    <property type="component" value="Unassembled WGS sequence"/>
</dbReference>
<dbReference type="InterPro" id="IPR001841">
    <property type="entry name" value="Znf_RING"/>
</dbReference>